<gene>
    <name evidence="1" type="ORF">V6N12_027687</name>
</gene>
<evidence type="ECO:0000313" key="2">
    <source>
        <dbReference type="Proteomes" id="UP001472677"/>
    </source>
</evidence>
<accession>A0ABR2F3M6</accession>
<evidence type="ECO:0000313" key="1">
    <source>
        <dbReference type="EMBL" id="KAK8571607.1"/>
    </source>
</evidence>
<dbReference type="PANTHER" id="PTHR39244:SF5">
    <property type="entry name" value="NATTERIN-3-LIKE"/>
    <property type="match status" value="1"/>
</dbReference>
<dbReference type="SUPFAM" id="SSF56973">
    <property type="entry name" value="Aerolisin/ETX pore-forming domain"/>
    <property type="match status" value="1"/>
</dbReference>
<dbReference type="PANTHER" id="PTHR39244">
    <property type="entry name" value="NATTERIN-4"/>
    <property type="match status" value="1"/>
</dbReference>
<sequence length="228" mass="25689">MMSQQLELALPRFIAFGLNPKGSYLHQHFQNNKKKFAKFEGRSCTLFHIRRTSAESPYAKFEVEFATADHGHCRMSADYRVLAEFDKYDIQGWDIFQLIDWSSLLILPSLRLMTLVIQLCHQRLLLLQTETSVSSPLVLINSGGVALTGVEWGETKTSTTVVEVVVPAMTKVTVNLVATKGTCDVPFTYMQRDTLYDGSTHTSEIEGNTYTGSNYYNINFVTKAKKLG</sequence>
<organism evidence="1 2">
    <name type="scientific">Hibiscus sabdariffa</name>
    <name type="common">roselle</name>
    <dbReference type="NCBI Taxonomy" id="183260"/>
    <lineage>
        <taxon>Eukaryota</taxon>
        <taxon>Viridiplantae</taxon>
        <taxon>Streptophyta</taxon>
        <taxon>Embryophyta</taxon>
        <taxon>Tracheophyta</taxon>
        <taxon>Spermatophyta</taxon>
        <taxon>Magnoliopsida</taxon>
        <taxon>eudicotyledons</taxon>
        <taxon>Gunneridae</taxon>
        <taxon>Pentapetalae</taxon>
        <taxon>rosids</taxon>
        <taxon>malvids</taxon>
        <taxon>Malvales</taxon>
        <taxon>Malvaceae</taxon>
        <taxon>Malvoideae</taxon>
        <taxon>Hibiscus</taxon>
    </lineage>
</organism>
<protein>
    <submittedName>
        <fullName evidence="1">Uncharacterized protein</fullName>
    </submittedName>
</protein>
<name>A0ABR2F3M6_9ROSI</name>
<dbReference type="Gene3D" id="2.170.15.10">
    <property type="entry name" value="Proaerolysin, chain A, domain 3"/>
    <property type="match status" value="1"/>
</dbReference>
<comment type="caution">
    <text evidence="1">The sequence shown here is derived from an EMBL/GenBank/DDBJ whole genome shotgun (WGS) entry which is preliminary data.</text>
</comment>
<proteinExistence type="predicted"/>
<dbReference type="Gene3D" id="2.80.10.50">
    <property type="match status" value="1"/>
</dbReference>
<reference evidence="1 2" key="1">
    <citation type="journal article" date="2024" name="G3 (Bethesda)">
        <title>Genome assembly of Hibiscus sabdariffa L. provides insights into metabolisms of medicinal natural products.</title>
        <authorList>
            <person name="Kim T."/>
        </authorList>
    </citation>
    <scope>NUCLEOTIDE SEQUENCE [LARGE SCALE GENOMIC DNA]</scope>
    <source>
        <strain evidence="1">TK-2024</strain>
        <tissue evidence="1">Old leaves</tissue>
    </source>
</reference>
<keyword evidence="2" id="KW-1185">Reference proteome</keyword>
<dbReference type="EMBL" id="JBBPBM010000008">
    <property type="protein sequence ID" value="KAK8571607.1"/>
    <property type="molecule type" value="Genomic_DNA"/>
</dbReference>
<dbReference type="Proteomes" id="UP001472677">
    <property type="component" value="Unassembled WGS sequence"/>
</dbReference>
<dbReference type="InterPro" id="IPR053237">
    <property type="entry name" value="Natterin_C"/>
</dbReference>